<gene>
    <name evidence="2" type="ORF">J8J14_11695</name>
</gene>
<name>A0ABS4AEN3_9PROT</name>
<dbReference type="EMBL" id="JAGIZB010000009">
    <property type="protein sequence ID" value="MBP0445441.1"/>
    <property type="molecule type" value="Genomic_DNA"/>
</dbReference>
<accession>A0ABS4AEN3</accession>
<evidence type="ECO:0000259" key="1">
    <source>
        <dbReference type="Pfam" id="PF05050"/>
    </source>
</evidence>
<feature type="domain" description="Methyltransferase FkbM" evidence="1">
    <location>
        <begin position="49"/>
        <end position="214"/>
    </location>
</feature>
<evidence type="ECO:0000313" key="3">
    <source>
        <dbReference type="Proteomes" id="UP000681594"/>
    </source>
</evidence>
<comment type="caution">
    <text evidence="2">The sequence shown here is derived from an EMBL/GenBank/DDBJ whole genome shotgun (WGS) entry which is preliminary data.</text>
</comment>
<dbReference type="PANTHER" id="PTHR34009:SF2">
    <property type="entry name" value="PROTEIN STAR"/>
    <property type="match status" value="1"/>
</dbReference>
<reference evidence="2 3" key="1">
    <citation type="submission" date="2021-03" db="EMBL/GenBank/DDBJ databases">
        <authorList>
            <person name="So Y."/>
        </authorList>
    </citation>
    <scope>NUCLEOTIDE SEQUENCE [LARGE SCALE GENOMIC DNA]</scope>
    <source>
        <strain evidence="2 3">SSH11</strain>
    </source>
</reference>
<dbReference type="InterPro" id="IPR006342">
    <property type="entry name" value="FkbM_mtfrase"/>
</dbReference>
<dbReference type="GO" id="GO:0008168">
    <property type="term" value="F:methyltransferase activity"/>
    <property type="evidence" value="ECO:0007669"/>
    <property type="project" value="UniProtKB-KW"/>
</dbReference>
<dbReference type="GO" id="GO:0032259">
    <property type="term" value="P:methylation"/>
    <property type="evidence" value="ECO:0007669"/>
    <property type="project" value="UniProtKB-KW"/>
</dbReference>
<protein>
    <submittedName>
        <fullName evidence="2">FkbM family methyltransferase</fullName>
    </submittedName>
</protein>
<keyword evidence="3" id="KW-1185">Reference proteome</keyword>
<organism evidence="2 3">
    <name type="scientific">Pararoseomonas baculiformis</name>
    <dbReference type="NCBI Taxonomy" id="2820812"/>
    <lineage>
        <taxon>Bacteria</taxon>
        <taxon>Pseudomonadati</taxon>
        <taxon>Pseudomonadota</taxon>
        <taxon>Alphaproteobacteria</taxon>
        <taxon>Acetobacterales</taxon>
        <taxon>Acetobacteraceae</taxon>
        <taxon>Pararoseomonas</taxon>
    </lineage>
</organism>
<proteinExistence type="predicted"/>
<dbReference type="NCBIfam" id="TIGR01444">
    <property type="entry name" value="fkbM_fam"/>
    <property type="match status" value="1"/>
</dbReference>
<dbReference type="SUPFAM" id="SSF53335">
    <property type="entry name" value="S-adenosyl-L-methionine-dependent methyltransferases"/>
    <property type="match status" value="1"/>
</dbReference>
<dbReference type="Proteomes" id="UP000681594">
    <property type="component" value="Unassembled WGS sequence"/>
</dbReference>
<dbReference type="InterPro" id="IPR053202">
    <property type="entry name" value="EGF_Rcpt_Signaling_Reg"/>
</dbReference>
<evidence type="ECO:0000313" key="2">
    <source>
        <dbReference type="EMBL" id="MBP0445441.1"/>
    </source>
</evidence>
<dbReference type="InterPro" id="IPR029063">
    <property type="entry name" value="SAM-dependent_MTases_sf"/>
</dbReference>
<dbReference type="PANTHER" id="PTHR34009">
    <property type="entry name" value="PROTEIN STAR"/>
    <property type="match status" value="1"/>
</dbReference>
<sequence length="226" mass="25595">MKSLNLNEKTLMYYGRLARGQASLHFSQFGEDIIINILLKKKKEGFYLDIGAHDPFVFSNTALLYHEKGWRGINVDLDQRYVDRLQEQRPRDINLCCAIGGENGTIDAVIFENGAFNTADPGRQARLMQDNTSAEKRSVPMRTIPSLLDEHLPPGATIDFLNIDVEGIDFIALQANDWTRFRPAVIAVETHGMNLHDPASNRVFQLLVSKGYQLRSQVWVTSIFTL</sequence>
<keyword evidence="2" id="KW-0489">Methyltransferase</keyword>
<dbReference type="RefSeq" id="WP_209379677.1">
    <property type="nucleotide sequence ID" value="NZ_JAGIZB010000009.1"/>
</dbReference>
<keyword evidence="2" id="KW-0808">Transferase</keyword>
<dbReference type="Pfam" id="PF05050">
    <property type="entry name" value="Methyltransf_21"/>
    <property type="match status" value="1"/>
</dbReference>
<dbReference type="Gene3D" id="3.40.50.150">
    <property type="entry name" value="Vaccinia Virus protein VP39"/>
    <property type="match status" value="1"/>
</dbReference>